<dbReference type="Gene3D" id="3.50.30.80">
    <property type="entry name" value="IlvD/EDD C-terminal domain-like"/>
    <property type="match status" value="1"/>
</dbReference>
<gene>
    <name evidence="5" type="ORF">Aud_000005</name>
</gene>
<dbReference type="GO" id="GO:0051536">
    <property type="term" value="F:iron-sulfur cluster binding"/>
    <property type="evidence" value="ECO:0007669"/>
    <property type="project" value="UniProtKB-KW"/>
</dbReference>
<protein>
    <recommendedName>
        <fullName evidence="4">Dihydroxy-acid/6-phosphogluconate dehydratase C-terminal domain-containing protein</fullName>
    </recommendedName>
</protein>
<evidence type="ECO:0000256" key="2">
    <source>
        <dbReference type="ARBA" id="ARBA00023004"/>
    </source>
</evidence>
<feature type="domain" description="Dihydroxy-acid/6-phosphogluconate dehydratase C-terminal" evidence="4">
    <location>
        <begin position="6"/>
        <end position="88"/>
    </location>
</feature>
<evidence type="ECO:0000256" key="1">
    <source>
        <dbReference type="ARBA" id="ARBA00022723"/>
    </source>
</evidence>
<dbReference type="Pfam" id="PF24877">
    <property type="entry name" value="ILV_EDD_C"/>
    <property type="match status" value="1"/>
</dbReference>
<name>A0A8E0UVF3_9EURO</name>
<dbReference type="InterPro" id="IPR056740">
    <property type="entry name" value="ILV_EDD_C"/>
</dbReference>
<reference evidence="5" key="2">
    <citation type="submission" date="2021-01" db="EMBL/GenBank/DDBJ databases">
        <title>Pan-genome distribution and transcriptional activeness of fungal secondary metabolism genes in Aspergillus section Fumigati.</title>
        <authorList>
            <person name="Takahashi H."/>
            <person name="Umemura M."/>
            <person name="Ninomiya A."/>
            <person name="Kusuya Y."/>
            <person name="Urayama S."/>
            <person name="Shimizu M."/>
            <person name="Watanabe A."/>
            <person name="Kamei K."/>
            <person name="Yaguchi T."/>
            <person name="Hagiwara D."/>
        </authorList>
    </citation>
    <scope>NUCLEOTIDE SEQUENCE</scope>
    <source>
        <strain evidence="5">IFM 46973</strain>
    </source>
</reference>
<dbReference type="InterPro" id="IPR052352">
    <property type="entry name" value="Sugar_Degrad_Dehydratases"/>
</dbReference>
<evidence type="ECO:0000256" key="3">
    <source>
        <dbReference type="ARBA" id="ARBA00023014"/>
    </source>
</evidence>
<dbReference type="AlphaFoldDB" id="A0A8E0UVF3"/>
<evidence type="ECO:0000313" key="5">
    <source>
        <dbReference type="EMBL" id="GIC84191.1"/>
    </source>
</evidence>
<dbReference type="PANTHER" id="PTHR43183:SF1">
    <property type="entry name" value="HYPOTHETICAL DIHYDROXY-ACID DEHYDRATASE (EUROFUNG)-RELATED"/>
    <property type="match status" value="1"/>
</dbReference>
<dbReference type="Proteomes" id="UP000036893">
    <property type="component" value="Unassembled WGS sequence"/>
</dbReference>
<keyword evidence="3" id="KW-0411">Iron-sulfur</keyword>
<dbReference type="PANTHER" id="PTHR43183">
    <property type="entry name" value="HYPOTHETICAL DIHYDROXYACID DEHYDRATASE (EUROFUNG)-RELATED"/>
    <property type="match status" value="1"/>
</dbReference>
<evidence type="ECO:0000259" key="4">
    <source>
        <dbReference type="Pfam" id="PF24877"/>
    </source>
</evidence>
<comment type="caution">
    <text evidence="5">The sequence shown here is derived from an EMBL/GenBank/DDBJ whole genome shotgun (WGS) entry which is preliminary data.</text>
</comment>
<evidence type="ECO:0000313" key="6">
    <source>
        <dbReference type="Proteomes" id="UP000036893"/>
    </source>
</evidence>
<keyword evidence="2" id="KW-0408">Iron</keyword>
<dbReference type="RefSeq" id="XP_043141457.1">
    <property type="nucleotide sequence ID" value="XM_043285522.1"/>
</dbReference>
<reference evidence="5" key="1">
    <citation type="journal article" date="2015" name="Genome Announc.">
        <title>Draft Genome Sequence of the Pathogenic Filamentous Fungus Aspergillus udagawae Strain IFM 46973T.</title>
        <authorList>
            <person name="Kusuya Y."/>
            <person name="Takahashi-Nakaguchi A."/>
            <person name="Takahashi H."/>
            <person name="Yaguchi T."/>
        </authorList>
    </citation>
    <scope>NUCLEOTIDE SEQUENCE</scope>
    <source>
        <strain evidence="5">IFM 46973</strain>
    </source>
</reference>
<dbReference type="SUPFAM" id="SSF52016">
    <property type="entry name" value="LeuD/IlvD-like"/>
    <property type="match status" value="1"/>
</dbReference>
<proteinExistence type="predicted"/>
<accession>A0A8E0UVF3</accession>
<dbReference type="GO" id="GO:0046872">
    <property type="term" value="F:metal ion binding"/>
    <property type="evidence" value="ECO:0007669"/>
    <property type="project" value="UniProtKB-KW"/>
</dbReference>
<dbReference type="GeneID" id="66987481"/>
<dbReference type="EMBL" id="BBXM02000001">
    <property type="protein sequence ID" value="GIC84191.1"/>
    <property type="molecule type" value="Genomic_DNA"/>
</dbReference>
<sequence length="109" mass="12002">MVVNQASACPSILNASPEAAAAGNLAILRDGDKLHIDLRKRKVDVLISDEELQQQRQELDTQAGYPMVPSSTPWQEIYRLETDQLGNGMVMGKATKYRGLGQLDGPRHN</sequence>
<keyword evidence="1" id="KW-0479">Metal-binding</keyword>
<dbReference type="InterPro" id="IPR042096">
    <property type="entry name" value="Dihydro-acid_dehy_C"/>
</dbReference>
<organism evidence="5 6">
    <name type="scientific">Aspergillus udagawae</name>
    <dbReference type="NCBI Taxonomy" id="91492"/>
    <lineage>
        <taxon>Eukaryota</taxon>
        <taxon>Fungi</taxon>
        <taxon>Dikarya</taxon>
        <taxon>Ascomycota</taxon>
        <taxon>Pezizomycotina</taxon>
        <taxon>Eurotiomycetes</taxon>
        <taxon>Eurotiomycetidae</taxon>
        <taxon>Eurotiales</taxon>
        <taxon>Aspergillaceae</taxon>
        <taxon>Aspergillus</taxon>
        <taxon>Aspergillus subgen. Fumigati</taxon>
    </lineage>
</organism>